<name>A0ABV3Z116_9PROT</name>
<keyword evidence="16" id="KW-1185">Reference proteome</keyword>
<evidence type="ECO:0000256" key="10">
    <source>
        <dbReference type="ARBA" id="ARBA00022840"/>
    </source>
</evidence>
<dbReference type="InterPro" id="IPR050156">
    <property type="entry name" value="TC-AMP_synthase_SUA5"/>
</dbReference>
<evidence type="ECO:0000256" key="3">
    <source>
        <dbReference type="ARBA" id="ARBA00012584"/>
    </source>
</evidence>
<proteinExistence type="inferred from homology"/>
<gene>
    <name evidence="15" type="ORF">ABFZ84_01510</name>
</gene>
<dbReference type="RefSeq" id="WP_369312064.1">
    <property type="nucleotide sequence ID" value="NZ_JBEHZE010000001.1"/>
</dbReference>
<evidence type="ECO:0000256" key="2">
    <source>
        <dbReference type="ARBA" id="ARBA00007663"/>
    </source>
</evidence>
<feature type="domain" description="YrdC-like" evidence="14">
    <location>
        <begin position="6"/>
        <end position="193"/>
    </location>
</feature>
<comment type="similarity">
    <text evidence="2 13">Belongs to the SUA5 family.</text>
</comment>
<accession>A0ABV3Z116</accession>
<dbReference type="EC" id="2.7.7.87" evidence="3 13"/>
<comment type="subcellular location">
    <subcellularLocation>
        <location evidence="1 13">Cytoplasm</location>
    </subcellularLocation>
</comment>
<dbReference type="PROSITE" id="PS51163">
    <property type="entry name" value="YRDC"/>
    <property type="match status" value="1"/>
</dbReference>
<evidence type="ECO:0000256" key="6">
    <source>
        <dbReference type="ARBA" id="ARBA00022679"/>
    </source>
</evidence>
<comment type="function">
    <text evidence="13">Required for the formation of a threonylcarbamoyl group on adenosine at position 37 (t(6)A37) in tRNAs that read codons beginning with adenine.</text>
</comment>
<dbReference type="InterPro" id="IPR010923">
    <property type="entry name" value="T(6)A37_SUA5"/>
</dbReference>
<keyword evidence="6 13" id="KW-0808">Transferase</keyword>
<dbReference type="PIRSF" id="PIRSF004930">
    <property type="entry name" value="Tln_factor_SUA5"/>
    <property type="match status" value="1"/>
</dbReference>
<dbReference type="Pfam" id="PF03481">
    <property type="entry name" value="Sua5_C"/>
    <property type="match status" value="1"/>
</dbReference>
<evidence type="ECO:0000256" key="8">
    <source>
        <dbReference type="ARBA" id="ARBA00022695"/>
    </source>
</evidence>
<evidence type="ECO:0000256" key="9">
    <source>
        <dbReference type="ARBA" id="ARBA00022741"/>
    </source>
</evidence>
<evidence type="ECO:0000256" key="5">
    <source>
        <dbReference type="ARBA" id="ARBA00022490"/>
    </source>
</evidence>
<evidence type="ECO:0000256" key="12">
    <source>
        <dbReference type="ARBA" id="ARBA00048366"/>
    </source>
</evidence>
<dbReference type="PANTHER" id="PTHR17490:SF16">
    <property type="entry name" value="THREONYLCARBAMOYL-AMP SYNTHASE"/>
    <property type="match status" value="1"/>
</dbReference>
<dbReference type="EMBL" id="JBEHZE010000001">
    <property type="protein sequence ID" value="MEX6632213.1"/>
    <property type="molecule type" value="Genomic_DNA"/>
</dbReference>
<dbReference type="Gene3D" id="3.40.50.11030">
    <property type="entry name" value="Threonylcarbamoyl-AMP synthase, C-terminal domain"/>
    <property type="match status" value="1"/>
</dbReference>
<dbReference type="SUPFAM" id="SSF55821">
    <property type="entry name" value="YrdC/RibB"/>
    <property type="match status" value="1"/>
</dbReference>
<dbReference type="NCBIfam" id="TIGR00057">
    <property type="entry name" value="L-threonylcarbamoyladenylate synthase"/>
    <property type="match status" value="1"/>
</dbReference>
<organism evidence="15 16">
    <name type="scientific">Hyphococcus lacteus</name>
    <dbReference type="NCBI Taxonomy" id="3143536"/>
    <lineage>
        <taxon>Bacteria</taxon>
        <taxon>Pseudomonadati</taxon>
        <taxon>Pseudomonadota</taxon>
        <taxon>Alphaproteobacteria</taxon>
        <taxon>Parvularculales</taxon>
        <taxon>Parvularculaceae</taxon>
        <taxon>Hyphococcus</taxon>
    </lineage>
</organism>
<dbReference type="Gene3D" id="3.90.870.10">
    <property type="entry name" value="DHBP synthase"/>
    <property type="match status" value="1"/>
</dbReference>
<dbReference type="PANTHER" id="PTHR17490">
    <property type="entry name" value="SUA5"/>
    <property type="match status" value="1"/>
</dbReference>
<keyword evidence="8 13" id="KW-0548">Nucleotidyltransferase</keyword>
<dbReference type="InterPro" id="IPR006070">
    <property type="entry name" value="Sua5-like_dom"/>
</dbReference>
<evidence type="ECO:0000256" key="1">
    <source>
        <dbReference type="ARBA" id="ARBA00004496"/>
    </source>
</evidence>
<comment type="caution">
    <text evidence="15">The sequence shown here is derived from an EMBL/GenBank/DDBJ whole genome shotgun (WGS) entry which is preliminary data.</text>
</comment>
<evidence type="ECO:0000256" key="4">
    <source>
        <dbReference type="ARBA" id="ARBA00015492"/>
    </source>
</evidence>
<evidence type="ECO:0000256" key="13">
    <source>
        <dbReference type="PIRNR" id="PIRNR004930"/>
    </source>
</evidence>
<evidence type="ECO:0000259" key="14">
    <source>
        <dbReference type="PROSITE" id="PS51163"/>
    </source>
</evidence>
<evidence type="ECO:0000313" key="15">
    <source>
        <dbReference type="EMBL" id="MEX6632213.1"/>
    </source>
</evidence>
<keyword evidence="7 13" id="KW-0819">tRNA processing</keyword>
<sequence length="319" mass="33358">MNTPRASDLAIAADIIRKGGLVAMPTETVYGLAADATNDDAVARIFEAKGRPQFNPLIIHVASREMAERHVIFSPLAQKLADAFWPGPLTMVLPRRAQSPISLLVSAGLDTIGVRMPKHDLAHELITDVDGPLAAPSANISGAISPTSADHVKASLGDRVDLVLDGGSCTIGLESTIVFVSGKTASLLRPGGIDRTAIEKAIGKPLAAPAKSDTPQAPGMMKSHYAPRVELYLNQTAPKDGQAFLGFGKNGAGSPFCLNLSPRGDLREAAANLFAYLRQLDALCAEHGLSAIAAAPIPRTGLGEAINDRLSRAAAPRDT</sequence>
<dbReference type="InterPro" id="IPR038385">
    <property type="entry name" value="Sua5/YwlC_C"/>
</dbReference>
<dbReference type="InterPro" id="IPR017945">
    <property type="entry name" value="DHBP_synth_RibB-like_a/b_dom"/>
</dbReference>
<dbReference type="Pfam" id="PF01300">
    <property type="entry name" value="Sua5_yciO_yrdC"/>
    <property type="match status" value="1"/>
</dbReference>
<protein>
    <recommendedName>
        <fullName evidence="4 13">Threonylcarbamoyl-AMP synthase</fullName>
        <shortName evidence="13">TC-AMP synthase</shortName>
        <ecNumber evidence="3 13">2.7.7.87</ecNumber>
    </recommendedName>
    <alternativeName>
        <fullName evidence="11 13">L-threonylcarbamoyladenylate synthase</fullName>
    </alternativeName>
</protein>
<keyword evidence="5 13" id="KW-0963">Cytoplasm</keyword>
<reference evidence="15 16" key="1">
    <citation type="submission" date="2024-05" db="EMBL/GenBank/DDBJ databases">
        <title>Three bacterial strains, DH-69, EH-24, and ECK-19 isolated from coastal sediments.</title>
        <authorList>
            <person name="Ye Y.-Q."/>
            <person name="Du Z.-J."/>
        </authorList>
    </citation>
    <scope>NUCLEOTIDE SEQUENCE [LARGE SCALE GENOMIC DNA]</scope>
    <source>
        <strain evidence="15 16">ECK-19</strain>
    </source>
</reference>
<dbReference type="GO" id="GO:0061710">
    <property type="term" value="F:L-threonylcarbamoyladenylate synthase"/>
    <property type="evidence" value="ECO:0007669"/>
    <property type="project" value="UniProtKB-EC"/>
</dbReference>
<comment type="catalytic activity">
    <reaction evidence="12 13">
        <text>L-threonine + hydrogencarbonate + ATP = L-threonylcarbamoyladenylate + diphosphate + H2O</text>
        <dbReference type="Rhea" id="RHEA:36407"/>
        <dbReference type="ChEBI" id="CHEBI:15377"/>
        <dbReference type="ChEBI" id="CHEBI:17544"/>
        <dbReference type="ChEBI" id="CHEBI:30616"/>
        <dbReference type="ChEBI" id="CHEBI:33019"/>
        <dbReference type="ChEBI" id="CHEBI:57926"/>
        <dbReference type="ChEBI" id="CHEBI:73682"/>
        <dbReference type="EC" id="2.7.7.87"/>
    </reaction>
</comment>
<evidence type="ECO:0000256" key="11">
    <source>
        <dbReference type="ARBA" id="ARBA00029774"/>
    </source>
</evidence>
<evidence type="ECO:0000256" key="7">
    <source>
        <dbReference type="ARBA" id="ARBA00022694"/>
    </source>
</evidence>
<dbReference type="InterPro" id="IPR005145">
    <property type="entry name" value="Sua5_C"/>
</dbReference>
<keyword evidence="9 13" id="KW-0547">Nucleotide-binding</keyword>
<keyword evidence="10 13" id="KW-0067">ATP-binding</keyword>
<evidence type="ECO:0000313" key="16">
    <source>
        <dbReference type="Proteomes" id="UP001560685"/>
    </source>
</evidence>
<dbReference type="Proteomes" id="UP001560685">
    <property type="component" value="Unassembled WGS sequence"/>
</dbReference>